<accession>A0A317K750</accession>
<evidence type="ECO:0000256" key="1">
    <source>
        <dbReference type="SAM" id="MobiDB-lite"/>
    </source>
</evidence>
<organism evidence="2 3">
    <name type="scientific">Micromonospora globispora</name>
    <dbReference type="NCBI Taxonomy" id="1450148"/>
    <lineage>
        <taxon>Bacteria</taxon>
        <taxon>Bacillati</taxon>
        <taxon>Actinomycetota</taxon>
        <taxon>Actinomycetes</taxon>
        <taxon>Micromonosporales</taxon>
        <taxon>Micromonosporaceae</taxon>
        <taxon>Micromonospora</taxon>
    </lineage>
</organism>
<protein>
    <submittedName>
        <fullName evidence="2">Uncharacterized protein</fullName>
    </submittedName>
</protein>
<feature type="region of interest" description="Disordered" evidence="1">
    <location>
        <begin position="55"/>
        <end position="84"/>
    </location>
</feature>
<evidence type="ECO:0000313" key="2">
    <source>
        <dbReference type="EMBL" id="PWU48817.1"/>
    </source>
</evidence>
<feature type="compositionally biased region" description="Pro residues" evidence="1">
    <location>
        <begin position="56"/>
        <end position="72"/>
    </location>
</feature>
<keyword evidence="3" id="KW-1185">Reference proteome</keyword>
<name>A0A317K750_9ACTN</name>
<feature type="compositionally biased region" description="Low complexity" evidence="1">
    <location>
        <begin position="73"/>
        <end position="84"/>
    </location>
</feature>
<dbReference type="EMBL" id="QGSV01000151">
    <property type="protein sequence ID" value="PWU48817.1"/>
    <property type="molecule type" value="Genomic_DNA"/>
</dbReference>
<proteinExistence type="predicted"/>
<reference evidence="3" key="1">
    <citation type="submission" date="2018-05" db="EMBL/GenBank/DDBJ databases">
        <title>Micromonospora globispora sp. nov. and Micromonospora rugosa sp. nov., isolated from marine sediment.</title>
        <authorList>
            <person name="Carro L."/>
            <person name="Aysel V."/>
            <person name="Cetin D."/>
            <person name="Igual J.M."/>
            <person name="Klenk H.-P."/>
            <person name="Trujillo M.E."/>
            <person name="Sahin N."/>
        </authorList>
    </citation>
    <scope>NUCLEOTIDE SEQUENCE [LARGE SCALE GENOMIC DNA]</scope>
    <source>
        <strain evidence="3">S2904</strain>
    </source>
</reference>
<comment type="caution">
    <text evidence="2">The sequence shown here is derived from an EMBL/GenBank/DDBJ whole genome shotgun (WGS) entry which is preliminary data.</text>
</comment>
<dbReference type="AlphaFoldDB" id="A0A317K750"/>
<gene>
    <name evidence="2" type="ORF">DLJ46_11060</name>
</gene>
<sequence length="84" mass="9012">MSAEDDQNVRHRVFCKRLLPGGRRCLLRAEGTCAEQRRPLVDQIAAYLSLTRQLVPPQPGAVPGSAPGPAPPATRTTAGPPTDR</sequence>
<dbReference type="Proteomes" id="UP000245683">
    <property type="component" value="Unassembled WGS sequence"/>
</dbReference>
<evidence type="ECO:0000313" key="3">
    <source>
        <dbReference type="Proteomes" id="UP000245683"/>
    </source>
</evidence>